<dbReference type="Gene3D" id="3.40.50.300">
    <property type="entry name" value="P-loop containing nucleotide triphosphate hydrolases"/>
    <property type="match status" value="1"/>
</dbReference>
<sequence>MIQKEMYSYKTGIPQIDQATGGFDAGTNLLILAPSLSLGEELAYILTKPLPGEYSVMLSTNERASEVINQFKAIGADKSFVGVIDAITKSSTPTITDTGRFMFVTNPTDLTGIGIKFSQMVEAIFDGTFSGKETGLFPPPIRFCVNSVSTLLMYRKLEVLYQFLHVMTAKLKKIEGFGIYTLNSEAFDEKTVSLIKQLMTIVIEIKVERSDNYFRVMGIHGINADWHKFTLNRGEVVMAL</sequence>
<evidence type="ECO:0008006" key="3">
    <source>
        <dbReference type="Google" id="ProtNLM"/>
    </source>
</evidence>
<keyword evidence="2" id="KW-1185">Reference proteome</keyword>
<dbReference type="RefSeq" id="WP_012107636.1">
    <property type="nucleotide sequence ID" value="NC_009712.1"/>
</dbReference>
<dbReference type="AlphaFoldDB" id="A7IA19"/>
<dbReference type="Proteomes" id="UP000002408">
    <property type="component" value="Chromosome"/>
</dbReference>
<evidence type="ECO:0000313" key="1">
    <source>
        <dbReference type="EMBL" id="ABS56580.1"/>
    </source>
</evidence>
<dbReference type="KEGG" id="mbn:Mboo_2066"/>
<dbReference type="InterPro" id="IPR055927">
    <property type="entry name" value="DUF7504"/>
</dbReference>
<dbReference type="eggNOG" id="arCOG02452">
    <property type="taxonomic scope" value="Archaea"/>
</dbReference>
<organism evidence="1 2">
    <name type="scientific">Methanoregula boonei (strain DSM 21154 / JCM 14090 / 6A8)</name>
    <dbReference type="NCBI Taxonomy" id="456442"/>
    <lineage>
        <taxon>Archaea</taxon>
        <taxon>Methanobacteriati</taxon>
        <taxon>Methanobacteriota</taxon>
        <taxon>Stenosarchaea group</taxon>
        <taxon>Methanomicrobia</taxon>
        <taxon>Methanomicrobiales</taxon>
        <taxon>Methanoregulaceae</taxon>
        <taxon>Methanoregula</taxon>
    </lineage>
</organism>
<dbReference type="InterPro" id="IPR027417">
    <property type="entry name" value="P-loop_NTPase"/>
</dbReference>
<dbReference type="Pfam" id="PF24336">
    <property type="entry name" value="DUF7504"/>
    <property type="match status" value="1"/>
</dbReference>
<reference evidence="2" key="1">
    <citation type="journal article" date="2015" name="Microbiology">
        <title>Genome of Methanoregula boonei 6A8 reveals adaptations to oligotrophic peatland environments.</title>
        <authorList>
            <person name="Braeuer S."/>
            <person name="Cadillo-Quiroz H."/>
            <person name="Kyrpides N."/>
            <person name="Woyke T."/>
            <person name="Goodwin L."/>
            <person name="Detter C."/>
            <person name="Podell S."/>
            <person name="Yavitt J.B."/>
            <person name="Zinder S.H."/>
        </authorList>
    </citation>
    <scope>NUCLEOTIDE SEQUENCE [LARGE SCALE GENOMIC DNA]</scope>
    <source>
        <strain evidence="2">DSM 21154 / JCM 14090 / 6A8</strain>
    </source>
</reference>
<gene>
    <name evidence="1" type="ordered locus">Mboo_2066</name>
</gene>
<dbReference type="EMBL" id="CP000780">
    <property type="protein sequence ID" value="ABS56580.1"/>
    <property type="molecule type" value="Genomic_DNA"/>
</dbReference>
<proteinExistence type="predicted"/>
<evidence type="ECO:0000313" key="2">
    <source>
        <dbReference type="Proteomes" id="UP000002408"/>
    </source>
</evidence>
<protein>
    <recommendedName>
        <fullName evidence="3">KaiC-like domain-containing protein</fullName>
    </recommendedName>
</protein>
<dbReference type="HOGENOM" id="CLU_102056_0_0_2"/>
<dbReference type="GeneID" id="5409775"/>
<accession>A7IA19</accession>
<name>A7IA19_METB6</name>
<dbReference type="STRING" id="456442.Mboo_2066"/>